<dbReference type="PANTHER" id="PTHR13803:SF4">
    <property type="entry name" value="SECRETORY 24CD, ISOFORM C"/>
    <property type="match status" value="1"/>
</dbReference>
<keyword evidence="4" id="KW-1185">Reference proteome</keyword>
<dbReference type="Pfam" id="PF04810">
    <property type="entry name" value="zf-Sec23_Sec24"/>
    <property type="match status" value="1"/>
</dbReference>
<name>A0A0N4UN01_DRAME</name>
<reference evidence="2 4" key="2">
    <citation type="submission" date="2018-11" db="EMBL/GenBank/DDBJ databases">
        <authorList>
            <consortium name="Pathogen Informatics"/>
        </authorList>
    </citation>
    <scope>NUCLEOTIDE SEQUENCE [LARGE SCALE GENOMIC DNA]</scope>
</reference>
<dbReference type="OrthoDB" id="49016at2759"/>
<dbReference type="InterPro" id="IPR050550">
    <property type="entry name" value="SEC23_SEC24_subfamily"/>
</dbReference>
<dbReference type="InterPro" id="IPR006895">
    <property type="entry name" value="Znf_Sec23_Sec24"/>
</dbReference>
<dbReference type="WBParaSite" id="DME_0000926101-mRNA-1">
    <property type="protein sequence ID" value="DME_0000926101-mRNA-1"/>
    <property type="gene ID" value="DME_0000926101"/>
</dbReference>
<dbReference type="STRING" id="318479.A0A0N4UN01"/>
<accession>A0A0N4UN01</accession>
<dbReference type="Proteomes" id="UP000274756">
    <property type="component" value="Unassembled WGS sequence"/>
</dbReference>
<dbReference type="GO" id="GO:0000149">
    <property type="term" value="F:SNARE binding"/>
    <property type="evidence" value="ECO:0007669"/>
    <property type="project" value="TreeGrafter"/>
</dbReference>
<feature type="domain" description="Zinc finger Sec23/Sec24-type" evidence="1">
    <location>
        <begin position="49"/>
        <end position="81"/>
    </location>
</feature>
<protein>
    <submittedName>
        <fullName evidence="5">Zf-Sec23_Sec24 domain-containing protein</fullName>
    </submittedName>
</protein>
<reference evidence="5" key="1">
    <citation type="submission" date="2017-02" db="UniProtKB">
        <authorList>
            <consortium name="WormBaseParasite"/>
        </authorList>
    </citation>
    <scope>IDENTIFICATION</scope>
</reference>
<dbReference type="GO" id="GO:0008270">
    <property type="term" value="F:zinc ion binding"/>
    <property type="evidence" value="ECO:0007669"/>
    <property type="project" value="InterPro"/>
</dbReference>
<dbReference type="SUPFAM" id="SSF82919">
    <property type="entry name" value="Zn-finger domain of Sec23/24"/>
    <property type="match status" value="1"/>
</dbReference>
<evidence type="ECO:0000313" key="5">
    <source>
        <dbReference type="WBParaSite" id="DME_0000926101-mRNA-1"/>
    </source>
</evidence>
<gene>
    <name evidence="2" type="ORF">DME_LOCUS2998</name>
</gene>
<evidence type="ECO:0000259" key="1">
    <source>
        <dbReference type="Pfam" id="PF04810"/>
    </source>
</evidence>
<dbReference type="PANTHER" id="PTHR13803">
    <property type="entry name" value="SEC24-RELATED PROTEIN"/>
    <property type="match status" value="1"/>
</dbReference>
<dbReference type="GO" id="GO:0006886">
    <property type="term" value="P:intracellular protein transport"/>
    <property type="evidence" value="ECO:0007669"/>
    <property type="project" value="InterPro"/>
</dbReference>
<dbReference type="GO" id="GO:0030127">
    <property type="term" value="C:COPII vesicle coat"/>
    <property type="evidence" value="ECO:0007669"/>
    <property type="project" value="InterPro"/>
</dbReference>
<evidence type="ECO:0000313" key="3">
    <source>
        <dbReference type="Proteomes" id="UP000038040"/>
    </source>
</evidence>
<evidence type="ECO:0000313" key="4">
    <source>
        <dbReference type="Proteomes" id="UP000274756"/>
    </source>
</evidence>
<dbReference type="GO" id="GO:0070971">
    <property type="term" value="C:endoplasmic reticulum exit site"/>
    <property type="evidence" value="ECO:0007669"/>
    <property type="project" value="TreeGrafter"/>
</dbReference>
<sequence>MRSSLYIAPATSDILKHSQIPFVVAISPFAPLHPNEYRLPVIDCGEIGPIRCHRCKAYMCPFMEFQDGGRRFRCSFCLTSTEGRLNILIVFLICDKYTVISISKQARHKQS</sequence>
<dbReference type="Proteomes" id="UP000038040">
    <property type="component" value="Unplaced"/>
</dbReference>
<evidence type="ECO:0000313" key="2">
    <source>
        <dbReference type="EMBL" id="VDN53025.1"/>
    </source>
</evidence>
<dbReference type="GO" id="GO:0090110">
    <property type="term" value="P:COPII-coated vesicle cargo loading"/>
    <property type="evidence" value="ECO:0007669"/>
    <property type="project" value="TreeGrafter"/>
</dbReference>
<dbReference type="Gene3D" id="2.30.30.380">
    <property type="entry name" value="Zn-finger domain of Sec23/24"/>
    <property type="match status" value="1"/>
</dbReference>
<dbReference type="EMBL" id="UYYG01000095">
    <property type="protein sequence ID" value="VDN53025.1"/>
    <property type="molecule type" value="Genomic_DNA"/>
</dbReference>
<organism evidence="3 5">
    <name type="scientific">Dracunculus medinensis</name>
    <name type="common">Guinea worm</name>
    <dbReference type="NCBI Taxonomy" id="318479"/>
    <lineage>
        <taxon>Eukaryota</taxon>
        <taxon>Metazoa</taxon>
        <taxon>Ecdysozoa</taxon>
        <taxon>Nematoda</taxon>
        <taxon>Chromadorea</taxon>
        <taxon>Rhabditida</taxon>
        <taxon>Spirurina</taxon>
        <taxon>Dracunculoidea</taxon>
        <taxon>Dracunculidae</taxon>
        <taxon>Dracunculus</taxon>
    </lineage>
</organism>
<proteinExistence type="predicted"/>
<dbReference type="InterPro" id="IPR036174">
    <property type="entry name" value="Znf_Sec23_Sec24_sf"/>
</dbReference>
<dbReference type="AlphaFoldDB" id="A0A0N4UN01"/>